<dbReference type="InterPro" id="IPR001628">
    <property type="entry name" value="Znf_hrmn_rcpt"/>
</dbReference>
<name>A0A0K0D5I3_ANGCA</name>
<evidence type="ECO:0000256" key="6">
    <source>
        <dbReference type="ARBA" id="ARBA00023163"/>
    </source>
</evidence>
<keyword evidence="7" id="KW-0675">Receptor</keyword>
<evidence type="ECO:0000313" key="12">
    <source>
        <dbReference type="WBParaSite" id="ACAC_0000532801-mRNA-1"/>
    </source>
</evidence>
<evidence type="ECO:0000256" key="8">
    <source>
        <dbReference type="ARBA" id="ARBA00023242"/>
    </source>
</evidence>
<dbReference type="InterPro" id="IPR050200">
    <property type="entry name" value="Nuclear_hormone_rcpt_NR3"/>
</dbReference>
<evidence type="ECO:0000256" key="5">
    <source>
        <dbReference type="ARBA" id="ARBA00023125"/>
    </source>
</evidence>
<dbReference type="SMART" id="SM00399">
    <property type="entry name" value="ZnF_C4"/>
    <property type="match status" value="1"/>
</dbReference>
<protein>
    <submittedName>
        <fullName evidence="12">Nuclear receptor domain-containing protein</fullName>
    </submittedName>
</protein>
<sequence>MSFDGYSAHSPSSSRVSSSFYDYSSISDVSSDYRPSQMSNSPQMICVKTEKPSPPQAWIPHSYSPYEAPSLYSPSMANPLSEEGNAFPYRPYKQEPSYFTERAVFPTQSDFQVHTTFSDSGVNHNERTSPQPSGLVIPVGGKALLICKVCGDKASGYHYGVTSCEGCKVRKAFDLEKKLGHLSLLFLTAFFLFFSWLGIM</sequence>
<evidence type="ECO:0000256" key="2">
    <source>
        <dbReference type="ARBA" id="ARBA00022771"/>
    </source>
</evidence>
<keyword evidence="11" id="KW-1185">Reference proteome</keyword>
<dbReference type="WBParaSite" id="ACAC_0000532801-mRNA-1">
    <property type="protein sequence ID" value="ACAC_0000532801-mRNA-1"/>
    <property type="gene ID" value="ACAC_0000532801"/>
</dbReference>
<dbReference type="GO" id="GO:0003700">
    <property type="term" value="F:DNA-binding transcription factor activity"/>
    <property type="evidence" value="ECO:0007669"/>
    <property type="project" value="InterPro"/>
</dbReference>
<dbReference type="STRING" id="6313.A0A0K0D5I3"/>
<keyword evidence="9" id="KW-0812">Transmembrane</keyword>
<reference evidence="12" key="2">
    <citation type="submission" date="2017-02" db="UniProtKB">
        <authorList>
            <consortium name="WormBaseParasite"/>
        </authorList>
    </citation>
    <scope>IDENTIFICATION</scope>
</reference>
<evidence type="ECO:0000259" key="10">
    <source>
        <dbReference type="SMART" id="SM00399"/>
    </source>
</evidence>
<evidence type="ECO:0000256" key="9">
    <source>
        <dbReference type="SAM" id="Phobius"/>
    </source>
</evidence>
<dbReference type="Pfam" id="PF00105">
    <property type="entry name" value="zf-C4"/>
    <property type="match status" value="1"/>
</dbReference>
<keyword evidence="3" id="KW-0862">Zinc</keyword>
<dbReference type="InterPro" id="IPR013088">
    <property type="entry name" value="Znf_NHR/GATA"/>
</dbReference>
<keyword evidence="8" id="KW-0539">Nucleus</keyword>
<reference evidence="11" key="1">
    <citation type="submission" date="2012-09" db="EMBL/GenBank/DDBJ databases">
        <authorList>
            <person name="Martin A.A."/>
        </authorList>
    </citation>
    <scope>NUCLEOTIDE SEQUENCE</scope>
</reference>
<keyword evidence="2" id="KW-0863">Zinc-finger</keyword>
<keyword evidence="9" id="KW-0472">Membrane</keyword>
<dbReference type="AlphaFoldDB" id="A0A0K0D5I3"/>
<accession>A0A0K0D5I3</accession>
<organism evidence="11 12">
    <name type="scientific">Angiostrongylus cantonensis</name>
    <name type="common">Rat lungworm</name>
    <dbReference type="NCBI Taxonomy" id="6313"/>
    <lineage>
        <taxon>Eukaryota</taxon>
        <taxon>Metazoa</taxon>
        <taxon>Ecdysozoa</taxon>
        <taxon>Nematoda</taxon>
        <taxon>Chromadorea</taxon>
        <taxon>Rhabditida</taxon>
        <taxon>Rhabditina</taxon>
        <taxon>Rhabditomorpha</taxon>
        <taxon>Strongyloidea</taxon>
        <taxon>Metastrongylidae</taxon>
        <taxon>Angiostrongylus</taxon>
    </lineage>
</organism>
<dbReference type="PANTHER" id="PTHR48092">
    <property type="entry name" value="KNIRPS-RELATED PROTEIN-RELATED"/>
    <property type="match status" value="1"/>
</dbReference>
<evidence type="ECO:0000256" key="1">
    <source>
        <dbReference type="ARBA" id="ARBA00022723"/>
    </source>
</evidence>
<dbReference type="PRINTS" id="PR00047">
    <property type="entry name" value="STROIDFINGER"/>
</dbReference>
<keyword evidence="6" id="KW-0804">Transcription</keyword>
<keyword evidence="1" id="KW-0479">Metal-binding</keyword>
<evidence type="ECO:0000256" key="3">
    <source>
        <dbReference type="ARBA" id="ARBA00022833"/>
    </source>
</evidence>
<dbReference type="GO" id="GO:0008270">
    <property type="term" value="F:zinc ion binding"/>
    <property type="evidence" value="ECO:0007669"/>
    <property type="project" value="UniProtKB-KW"/>
</dbReference>
<evidence type="ECO:0000313" key="11">
    <source>
        <dbReference type="Proteomes" id="UP000035642"/>
    </source>
</evidence>
<dbReference type="Proteomes" id="UP000035642">
    <property type="component" value="Unassembled WGS sequence"/>
</dbReference>
<evidence type="ECO:0000256" key="4">
    <source>
        <dbReference type="ARBA" id="ARBA00023015"/>
    </source>
</evidence>
<dbReference type="GO" id="GO:0043565">
    <property type="term" value="F:sequence-specific DNA binding"/>
    <property type="evidence" value="ECO:0007669"/>
    <property type="project" value="InterPro"/>
</dbReference>
<dbReference type="SUPFAM" id="SSF57716">
    <property type="entry name" value="Glucocorticoid receptor-like (DNA-binding domain)"/>
    <property type="match status" value="1"/>
</dbReference>
<dbReference type="Gene3D" id="3.30.50.10">
    <property type="entry name" value="Erythroid Transcription Factor GATA-1, subunit A"/>
    <property type="match status" value="1"/>
</dbReference>
<keyword evidence="4" id="KW-0805">Transcription regulation</keyword>
<evidence type="ECO:0000256" key="7">
    <source>
        <dbReference type="ARBA" id="ARBA00023170"/>
    </source>
</evidence>
<keyword evidence="9" id="KW-1133">Transmembrane helix</keyword>
<feature type="transmembrane region" description="Helical" evidence="9">
    <location>
        <begin position="179"/>
        <end position="199"/>
    </location>
</feature>
<feature type="domain" description="Nuclear receptor" evidence="10">
    <location>
        <begin position="144"/>
        <end position="176"/>
    </location>
</feature>
<proteinExistence type="predicted"/>
<keyword evidence="5" id="KW-0238">DNA-binding</keyword>